<feature type="domain" description="DUF5717" evidence="2">
    <location>
        <begin position="1"/>
        <end position="869"/>
    </location>
</feature>
<keyword evidence="4" id="KW-1185">Reference proteome</keyword>
<dbReference type="STRING" id="1235802.C823_02438"/>
<feature type="domain" description="DUF5717" evidence="1">
    <location>
        <begin position="874"/>
        <end position="1179"/>
    </location>
</feature>
<proteinExistence type="predicted"/>
<dbReference type="InterPro" id="IPR043775">
    <property type="entry name" value="DUF5717_N"/>
</dbReference>
<dbReference type="InterPro" id="IPR043774">
    <property type="entry name" value="DUF5717_C"/>
</dbReference>
<dbReference type="PATRIC" id="fig|1235802.3.peg.2578"/>
<dbReference type="EMBL" id="AQFT01000072">
    <property type="protein sequence ID" value="EMZ27314.1"/>
    <property type="molecule type" value="Genomic_DNA"/>
</dbReference>
<evidence type="ECO:0000313" key="4">
    <source>
        <dbReference type="Proteomes" id="UP000012589"/>
    </source>
</evidence>
<evidence type="ECO:0000313" key="3">
    <source>
        <dbReference type="EMBL" id="EMZ27314.1"/>
    </source>
</evidence>
<organism evidence="3 4">
    <name type="scientific">Eubacterium plexicaudatum ASF492</name>
    <dbReference type="NCBI Taxonomy" id="1235802"/>
    <lineage>
        <taxon>Bacteria</taxon>
        <taxon>Bacillati</taxon>
        <taxon>Bacillota</taxon>
        <taxon>Clostridia</taxon>
        <taxon>Eubacteriales</taxon>
        <taxon>Eubacteriaceae</taxon>
        <taxon>Eubacterium</taxon>
    </lineage>
</organism>
<dbReference type="Pfam" id="PF18983">
    <property type="entry name" value="DUF5717"/>
    <property type="match status" value="1"/>
</dbReference>
<evidence type="ECO:0000259" key="2">
    <source>
        <dbReference type="Pfam" id="PF18984"/>
    </source>
</evidence>
<evidence type="ECO:0000259" key="1">
    <source>
        <dbReference type="Pfam" id="PF18983"/>
    </source>
</evidence>
<dbReference type="AlphaFoldDB" id="N2AS15"/>
<name>N2AS15_9FIRM</name>
<sequence length="1182" mass="138806">MRKRIEELAEGKIPYEQPQVIFSKEKLELEVVEGQTATDSFQIKSENGIRMRGMIYSSNIRMKCLTFQFEGEEADIQVQFRADGMSEGEIAVGELCVVCNGGEYQLSFAVTVTRLYAEASTGKIKNLRDFVKLAKSDWKEAYHIFHSPAFKNILAPKDLKASLLYEGLSKPSITEQTMDEFLIGIGKKERVRFLPEKHSVEVFEAAAPIEEQLLIQKEGWGFLEIRITASEEFIVPQKRYITDADFMGSTYPLSFYIDTEQMHAGNNFGCIYLENDVQKEEYQVWASADSIQVRKERTVQGLQRATYLLTKSYINFRLKKIVTGEWTKQTLALIQRMQEFQPNDPWYLLFQAYALQRNKQRQDAQWLMDEFRQKNKGKKDPQWAFYDYLCLQKEKEPIVVDRLLDEIEEIAKRYGTHPMIFFLTLRLNGTLRTQPQVKLRVMEARIMQGQYSPLWYVEAFTVYQEQPYLLTKLDRYEVLLMNWASRQGVLTKDLADQVMRLANNMRQFQPLVCRILFRSYEKNPDEDMLAGVCAYLIKGHCYQPKYHHWYEKGITENLKITGLYEAFLLTMDLHHIQPLPKVIQMYFQYNNQLPYPYKAALYANIIAHKETQPVIYEKYSETMKQFAIDEILKGHMDDNLAVVYDEILDKGILTQELAGPLADILYTHKFYCMNKMAAFVVIIQKHMKEEQRVPISGELAYFQLFSNDYAILLENNRGQRFVSPESCQLEKLMKPSHYIRRCLNLAPQKLQFLMHHMDGKTDLSVPVKTDVEFLRILMEAPQISEKFKSQIGPGLVRYCLINQMEEGLDAYLMQVDFAAMRADNRNLMIELMIDRGWNEKAFELVSSYGYAGIGRQKLAHLITYMLRARDIGEDAFLLELCMAVLERDVQNAVIVSYLAKYYEGPSKQMMRVYQAAQLLEIKDTAELEERLLIQTLYSTEYVDRIQEVYLAYRAHNGREFIIQAYRSYCMHEYVVHDMILPASLFLEACQLYKEGRLRGIVCRLGLLKYFSETDKPDRYQLKMADELLNEFISTNMNFAFFNRLPDSLCRKYQLYNRKVVEYHARPDSKIAIHYRMPKQQQEFTASAMSNRYDGIFTWEFLLFRDDEVEYYITEETENGTQQLGESNRITGAEYRDIRYGGRYAYINHMLYLREQGNERDLLRTMQEYEKLSILSSKMFKII</sequence>
<dbReference type="eggNOG" id="ENOG502Z86R">
    <property type="taxonomic scope" value="Bacteria"/>
</dbReference>
<protein>
    <recommendedName>
        <fullName evidence="5">DUF5717 domain-containing protein</fullName>
    </recommendedName>
</protein>
<dbReference type="Proteomes" id="UP000012589">
    <property type="component" value="Unassembled WGS sequence"/>
</dbReference>
<dbReference type="OrthoDB" id="9758235at2"/>
<evidence type="ECO:0008006" key="5">
    <source>
        <dbReference type="Google" id="ProtNLM"/>
    </source>
</evidence>
<dbReference type="Pfam" id="PF18984">
    <property type="entry name" value="DUF5717_N"/>
    <property type="match status" value="1"/>
</dbReference>
<dbReference type="HOGENOM" id="CLU_007782_0_0_9"/>
<reference evidence="3 4" key="1">
    <citation type="journal article" date="2014" name="Genome Announc.">
        <title>Draft genome sequences of the altered schaedler flora, a defined bacterial community from gnotobiotic mice.</title>
        <authorList>
            <person name="Wannemuehler M.J."/>
            <person name="Overstreet A.M."/>
            <person name="Ward D.V."/>
            <person name="Phillips G.J."/>
        </authorList>
    </citation>
    <scope>NUCLEOTIDE SEQUENCE [LARGE SCALE GENOMIC DNA]</scope>
    <source>
        <strain evidence="3 4">ASF492</strain>
    </source>
</reference>
<accession>N2AS15</accession>
<comment type="caution">
    <text evidence="3">The sequence shown here is derived from an EMBL/GenBank/DDBJ whole genome shotgun (WGS) entry which is preliminary data.</text>
</comment>
<gene>
    <name evidence="3" type="ORF">C823_02438</name>
</gene>